<feature type="compositionally biased region" description="Basic and acidic residues" evidence="1">
    <location>
        <begin position="764"/>
        <end position="776"/>
    </location>
</feature>
<proteinExistence type="predicted"/>
<feature type="region of interest" description="Disordered" evidence="1">
    <location>
        <begin position="687"/>
        <end position="776"/>
    </location>
</feature>
<reference evidence="3" key="2">
    <citation type="submission" date="2020-09" db="EMBL/GenBank/DDBJ databases">
        <authorList>
            <person name="Sun Q."/>
            <person name="Zhou Y."/>
        </authorList>
    </citation>
    <scope>NUCLEOTIDE SEQUENCE</scope>
    <source>
        <strain evidence="3">CGMCC 1.15966</strain>
    </source>
</reference>
<reference evidence="3" key="1">
    <citation type="journal article" date="2014" name="Int. J. Syst. Evol. Microbiol.">
        <title>Complete genome sequence of Corynebacterium casei LMG S-19264T (=DSM 44701T), isolated from a smear-ripened cheese.</title>
        <authorList>
            <consortium name="US DOE Joint Genome Institute (JGI-PGF)"/>
            <person name="Walter F."/>
            <person name="Albersmeier A."/>
            <person name="Kalinowski J."/>
            <person name="Ruckert C."/>
        </authorList>
    </citation>
    <scope>NUCLEOTIDE SEQUENCE</scope>
    <source>
        <strain evidence="3">CGMCC 1.15966</strain>
    </source>
</reference>
<feature type="region of interest" description="Disordered" evidence="1">
    <location>
        <begin position="400"/>
        <end position="448"/>
    </location>
</feature>
<comment type="caution">
    <text evidence="3">The sequence shown here is derived from an EMBL/GenBank/DDBJ whole genome shotgun (WGS) entry which is preliminary data.</text>
</comment>
<feature type="region of interest" description="Disordered" evidence="1">
    <location>
        <begin position="297"/>
        <end position="336"/>
    </location>
</feature>
<accession>A0A8H9KW12</accession>
<feature type="compositionally biased region" description="Basic and acidic residues" evidence="1">
    <location>
        <begin position="297"/>
        <end position="322"/>
    </location>
</feature>
<sequence length="799" mass="89665">MRLVSSSSSRFINQKILRSYNAVYEHKGSTLAADSGDLYKDDIGNEFFEAHGNIVITQPSGTVIQGTHLHYDASSQHAVLTKNVKMVDAQSTLTTNYLTYNLRSQQGTYTGGGRIIGQGDTITSQRAYYFENTKDAYFNNKVVVRNASTIIYTDSMQYNTMYRDAFFFGPTTINGRQGEKLYTEKGTYNTEFGVAKFNKNNLYTEGSRFLKGDSLFYDRNKGLGEAFRNVLFVDTLDKFYASGEYGKYIEADQSILMTNKPLIKYVVKTDSIDNSQDSVQVDTVNKENLSKRELRKLEKAQEKEREKELEQLEAKEKEKSADSKNGIIKPAEPDSLSKPIVRQNTKIDTAYMTADTLFSKVIFVRDYRPLDLKLDRNGGQLEDTVEVDYGDMDEVDLVSTGDSSVTQSAVKEAAKPAVSKDAVSNSKPAVKKPAPKTPVKPKPVDPASIQASTKADSILRKNAVMPTKAEHDSLFNNALKAAQAVDTVMKDSTKIYSDTARTRIVKAYYNVRVYKSDLQAVADSVYYGMVDSMFRFMGSPMIWSDGSQINADTIYMQIKNNKMDNALLKDNAFMVNAVLDTLKFNQLKGRKITAFFANNNIDRIFVDGNAENLVFTTNDKTHTITEMFHDRSSRIKVFMEGKKIIDYFSIRKVDQKIYPFKLVTQDIEVLPGFLWKPEDRPKSVEDMLNRKRVKTAAVPDQKDKQPGSTTDSGDNPETGNEQKSPAEKPKVEEGLENKGNFKTVPDSSRTQPVVKPVNQPDSTLKGKPDSTLKVKTDSTIKVQADSSFKVKPDSLNKIQ</sequence>
<gene>
    <name evidence="3" type="ORF">GCM10011516_02300</name>
</gene>
<keyword evidence="4" id="KW-1185">Reference proteome</keyword>
<protein>
    <recommendedName>
        <fullName evidence="2">Organic solvent tolerance-like N-terminal domain-containing protein</fullName>
    </recommendedName>
</protein>
<dbReference type="InterPro" id="IPR005653">
    <property type="entry name" value="OstA-like_N"/>
</dbReference>
<dbReference type="Pfam" id="PF13100">
    <property type="entry name" value="OstA_2"/>
    <property type="match status" value="1"/>
</dbReference>
<evidence type="ECO:0000313" key="3">
    <source>
        <dbReference type="EMBL" id="GGE08077.1"/>
    </source>
</evidence>
<dbReference type="EMBL" id="BMKM01000001">
    <property type="protein sequence ID" value="GGE08077.1"/>
    <property type="molecule type" value="Genomic_DNA"/>
</dbReference>
<dbReference type="Proteomes" id="UP000614460">
    <property type="component" value="Unassembled WGS sequence"/>
</dbReference>
<feature type="compositionally biased region" description="Basic and acidic residues" evidence="1">
    <location>
        <begin position="724"/>
        <end position="736"/>
    </location>
</feature>
<dbReference type="Gene3D" id="2.60.450.10">
    <property type="entry name" value="Lipopolysaccharide (LPS) transport protein A like domain"/>
    <property type="match status" value="2"/>
</dbReference>
<name>A0A8H9KW12_9SPHI</name>
<dbReference type="AlphaFoldDB" id="A0A8H9KW12"/>
<feature type="domain" description="Organic solvent tolerance-like N-terminal" evidence="2">
    <location>
        <begin position="20"/>
        <end position="154"/>
    </location>
</feature>
<feature type="compositionally biased region" description="Polar residues" evidence="1">
    <location>
        <begin position="400"/>
        <end position="409"/>
    </location>
</feature>
<evidence type="ECO:0000256" key="1">
    <source>
        <dbReference type="SAM" id="MobiDB-lite"/>
    </source>
</evidence>
<feature type="compositionally biased region" description="Polar residues" evidence="1">
    <location>
        <begin position="706"/>
        <end position="723"/>
    </location>
</feature>
<organism evidence="3 4">
    <name type="scientific">Sphingobacterium cellulitidis</name>
    <dbReference type="NCBI Taxonomy" id="1768011"/>
    <lineage>
        <taxon>Bacteria</taxon>
        <taxon>Pseudomonadati</taxon>
        <taxon>Bacteroidota</taxon>
        <taxon>Sphingobacteriia</taxon>
        <taxon>Sphingobacteriales</taxon>
        <taxon>Sphingobacteriaceae</taxon>
        <taxon>Sphingobacterium</taxon>
    </lineage>
</organism>
<evidence type="ECO:0000259" key="2">
    <source>
        <dbReference type="Pfam" id="PF13100"/>
    </source>
</evidence>
<evidence type="ECO:0000313" key="4">
    <source>
        <dbReference type="Proteomes" id="UP000614460"/>
    </source>
</evidence>